<comment type="caution">
    <text evidence="2">The sequence shown here is derived from an EMBL/GenBank/DDBJ whole genome shotgun (WGS) entry which is preliminary data.</text>
</comment>
<reference evidence="2" key="1">
    <citation type="submission" date="2023-01" db="EMBL/GenBank/DDBJ databases">
        <authorList>
            <person name="Piombo E."/>
        </authorList>
    </citation>
    <scope>NUCLEOTIDE SEQUENCE</scope>
</reference>
<sequence>KELEGPVGLSPLSATPPAPAIVFCKPLDYRTSLIRGIHQHPPSRGMNGRPGRVIGERGRGLKTC</sequence>
<name>A0AA35VC34_9HYPO</name>
<feature type="region of interest" description="Disordered" evidence="1">
    <location>
        <begin position="36"/>
        <end position="64"/>
    </location>
</feature>
<proteinExistence type="predicted"/>
<organism evidence="2 3">
    <name type="scientific">Clonostachys chloroleuca</name>
    <dbReference type="NCBI Taxonomy" id="1926264"/>
    <lineage>
        <taxon>Eukaryota</taxon>
        <taxon>Fungi</taxon>
        <taxon>Dikarya</taxon>
        <taxon>Ascomycota</taxon>
        <taxon>Pezizomycotina</taxon>
        <taxon>Sordariomycetes</taxon>
        <taxon>Hypocreomycetidae</taxon>
        <taxon>Hypocreales</taxon>
        <taxon>Bionectriaceae</taxon>
        <taxon>Clonostachys</taxon>
    </lineage>
</organism>
<accession>A0AA35VC34</accession>
<dbReference type="AlphaFoldDB" id="A0AA35VC34"/>
<protein>
    <submittedName>
        <fullName evidence="2">Uncharacterized protein</fullName>
    </submittedName>
</protein>
<dbReference type="EMBL" id="CABFNP030001329">
    <property type="protein sequence ID" value="CAI6099791.1"/>
    <property type="molecule type" value="Genomic_DNA"/>
</dbReference>
<gene>
    <name evidence="2" type="ORF">CCHLO57077_00011560</name>
</gene>
<dbReference type="Proteomes" id="UP001160390">
    <property type="component" value="Unassembled WGS sequence"/>
</dbReference>
<feature type="non-terminal residue" evidence="2">
    <location>
        <position position="1"/>
    </location>
</feature>
<feature type="compositionally biased region" description="Basic and acidic residues" evidence="1">
    <location>
        <begin position="54"/>
        <end position="64"/>
    </location>
</feature>
<evidence type="ECO:0000313" key="3">
    <source>
        <dbReference type="Proteomes" id="UP001160390"/>
    </source>
</evidence>
<keyword evidence="3" id="KW-1185">Reference proteome</keyword>
<evidence type="ECO:0000313" key="2">
    <source>
        <dbReference type="EMBL" id="CAI6099791.1"/>
    </source>
</evidence>
<evidence type="ECO:0000256" key="1">
    <source>
        <dbReference type="SAM" id="MobiDB-lite"/>
    </source>
</evidence>